<comment type="caution">
    <text evidence="1">The sequence shown here is derived from an EMBL/GenBank/DDBJ whole genome shotgun (WGS) entry which is preliminary data.</text>
</comment>
<protein>
    <submittedName>
        <fullName evidence="1">Uncharacterized protein</fullName>
    </submittedName>
</protein>
<dbReference type="Proteomes" id="UP001165430">
    <property type="component" value="Unassembled WGS sequence"/>
</dbReference>
<dbReference type="EMBL" id="JAKZGO010000015">
    <property type="protein sequence ID" value="MCH7414997.1"/>
    <property type="molecule type" value="Genomic_DNA"/>
</dbReference>
<keyword evidence="2" id="KW-1185">Reference proteome</keyword>
<reference evidence="1" key="1">
    <citation type="submission" date="2022-03" db="EMBL/GenBank/DDBJ databases">
        <title>De novo assembled genomes of Belliella spp. (Cyclobacteriaceae) strains.</title>
        <authorList>
            <person name="Szabo A."/>
            <person name="Korponai K."/>
            <person name="Felfoldi T."/>
        </authorList>
    </citation>
    <scope>NUCLEOTIDE SEQUENCE</scope>
    <source>
        <strain evidence="1">DSM 111903</strain>
    </source>
</reference>
<organism evidence="1 2">
    <name type="scientific">Belliella alkalica</name>
    <dbReference type="NCBI Taxonomy" id="1730871"/>
    <lineage>
        <taxon>Bacteria</taxon>
        <taxon>Pseudomonadati</taxon>
        <taxon>Bacteroidota</taxon>
        <taxon>Cytophagia</taxon>
        <taxon>Cytophagales</taxon>
        <taxon>Cyclobacteriaceae</taxon>
        <taxon>Belliella</taxon>
    </lineage>
</organism>
<evidence type="ECO:0000313" key="2">
    <source>
        <dbReference type="Proteomes" id="UP001165430"/>
    </source>
</evidence>
<sequence>MRVFVKMREWSANYQGLIKRIDELSQNQSEHNEHIRNIYQIIEELVRPSLTERKEIGFKKS</sequence>
<accession>A0ABS9VEX7</accession>
<dbReference type="RefSeq" id="WP_241413854.1">
    <property type="nucleotide sequence ID" value="NZ_JAKZGO010000015.1"/>
</dbReference>
<proteinExistence type="predicted"/>
<gene>
    <name evidence="1" type="ORF">MM213_15965</name>
</gene>
<evidence type="ECO:0000313" key="1">
    <source>
        <dbReference type="EMBL" id="MCH7414997.1"/>
    </source>
</evidence>
<name>A0ABS9VEX7_9BACT</name>